<evidence type="ECO:0000313" key="6">
    <source>
        <dbReference type="Proteomes" id="UP001497392"/>
    </source>
</evidence>
<evidence type="ECO:0000313" key="5">
    <source>
        <dbReference type="EMBL" id="CAL5220404.1"/>
    </source>
</evidence>
<evidence type="ECO:0000256" key="1">
    <source>
        <dbReference type="SAM" id="Coils"/>
    </source>
</evidence>
<dbReference type="PANTHER" id="PTHR11864:SF0">
    <property type="entry name" value="PRP40 PRE-MRNA PROCESSING FACTOR 40 HOMOLOG A (YEAST)"/>
    <property type="match status" value="1"/>
</dbReference>
<feature type="coiled-coil region" evidence="1">
    <location>
        <begin position="526"/>
        <end position="557"/>
    </location>
</feature>
<feature type="compositionally biased region" description="Pro residues" evidence="2">
    <location>
        <begin position="61"/>
        <end position="85"/>
    </location>
</feature>
<feature type="compositionally biased region" description="Basic residues" evidence="2">
    <location>
        <begin position="764"/>
        <end position="775"/>
    </location>
</feature>
<dbReference type="InterPro" id="IPR036517">
    <property type="entry name" value="FF_domain_sf"/>
</dbReference>
<evidence type="ECO:0000259" key="3">
    <source>
        <dbReference type="PROSITE" id="PS50020"/>
    </source>
</evidence>
<feature type="compositionally biased region" description="Basic and acidic residues" evidence="2">
    <location>
        <begin position="1"/>
        <end position="10"/>
    </location>
</feature>
<dbReference type="SUPFAM" id="SSF51045">
    <property type="entry name" value="WW domain"/>
    <property type="match status" value="2"/>
</dbReference>
<feature type="region of interest" description="Disordered" evidence="2">
    <location>
        <begin position="1"/>
        <end position="192"/>
    </location>
</feature>
<feature type="compositionally biased region" description="Gly residues" evidence="2">
    <location>
        <begin position="847"/>
        <end position="856"/>
    </location>
</feature>
<dbReference type="Gene3D" id="2.20.70.10">
    <property type="match status" value="2"/>
</dbReference>
<dbReference type="Pfam" id="PF00397">
    <property type="entry name" value="WW"/>
    <property type="match status" value="2"/>
</dbReference>
<comment type="caution">
    <text evidence="5">The sequence shown here is derived from an EMBL/GenBank/DDBJ whole genome shotgun (WGS) entry which is preliminary data.</text>
</comment>
<evidence type="ECO:0000256" key="2">
    <source>
        <dbReference type="SAM" id="MobiDB-lite"/>
    </source>
</evidence>
<dbReference type="Proteomes" id="UP001497392">
    <property type="component" value="Unassembled WGS sequence"/>
</dbReference>
<feature type="domain" description="FF" evidence="4">
    <location>
        <begin position="474"/>
        <end position="528"/>
    </location>
</feature>
<dbReference type="InterPro" id="IPR036020">
    <property type="entry name" value="WW_dom_sf"/>
</dbReference>
<proteinExistence type="predicted"/>
<keyword evidence="6" id="KW-1185">Reference proteome</keyword>
<dbReference type="InterPro" id="IPR039726">
    <property type="entry name" value="Prp40-like"/>
</dbReference>
<dbReference type="Gene3D" id="1.10.10.440">
    <property type="entry name" value="FF domain"/>
    <property type="match status" value="5"/>
</dbReference>
<feature type="domain" description="FF" evidence="4">
    <location>
        <begin position="404"/>
        <end position="461"/>
    </location>
</feature>
<accession>A0ABP1FKB3</accession>
<feature type="domain" description="WW" evidence="3">
    <location>
        <begin position="181"/>
        <end position="214"/>
    </location>
</feature>
<dbReference type="PROSITE" id="PS01159">
    <property type="entry name" value="WW_DOMAIN_1"/>
    <property type="match status" value="1"/>
</dbReference>
<dbReference type="CDD" id="cd00201">
    <property type="entry name" value="WW"/>
    <property type="match status" value="2"/>
</dbReference>
<keyword evidence="1" id="KW-0175">Coiled coil</keyword>
<gene>
    <name evidence="5" type="primary">g2414</name>
    <name evidence="5" type="ORF">VP750_LOCUS2063</name>
</gene>
<dbReference type="PROSITE" id="PS51676">
    <property type="entry name" value="FF"/>
    <property type="match status" value="3"/>
</dbReference>
<sequence length="856" mass="95900">MSFGRGREATKPAWMTAGQGAASAPGAPMAGVPAPQQTFGGPGQQQPPQMQWQAPGQMGGPPRPGGMPMQPPQQPRPGFGGPPGPGWQQQGPPQPGAPRPMGAMPPQQGMMPHQQMPPQSMGGFPPQPQAYGGQMGVRPNAVSGASSFPGARPTQPAYPGMQGAVPSPMGGTPQRPSAAGGQLAPGWTEHTAPDGRKYYFNKAIGKSAWEKPLADAATPVPKVEPAKKSSDWKEFTAPDGRKYYYNSATKVSSWTMPDELKKGSENPTAVKASPAAHGTPSVQVVKLEGVSAGGGTPIAQNGMSAAMPMKQEGSKPEAKQGTPQGTPAQMDAGKYMYATKEEAKDAFKELLASVHCNSDWSWEQTMRQIIGDPRYSALKSLGEKKACFNEYTQQRKKDEVLERRLALKKAREDFNTMLEECAELSTGLRLSKAAQILEDDPRWKAAPSAERESLYEDFMKEKEKKEREAKKAERKRRMAAFRDLLENTKSIKVDTPWRKAVTKVEGEDEYQALNKLDRLEVFQEYILHLEKQAAEEKEKERQERRRKERKNRDAFTELLQRHLSEGVIVARMRWKDYEPLIRKEDALKALEKNVAGSRPKELFEEVLETADKQFEKDKAVLKDLIKEHDISVELDSTFEDFCSALDAHETAKPIANPNKKLVFDELLARLKDKVAKEEKRKRRAREDFTALLKETRDIKADMSWEDAQPLLEKQPEYKGVEAADREELFKGHMAYLEQRREREMERERERERERDLEGEEAGEKRKKRHKEKKDRHRDDEDRKHRKSKRHADEEEEGSEDKKSKRARKDKERERRRSAPGAEDGDAGTPRRDSAVPMDVDAAKEAPGSGGKSDGEL</sequence>
<feature type="compositionally biased region" description="Low complexity" evidence="2">
    <location>
        <begin position="17"/>
        <end position="56"/>
    </location>
</feature>
<protein>
    <submittedName>
        <fullName evidence="5">G2414 protein</fullName>
    </submittedName>
</protein>
<feature type="domain" description="FF" evidence="4">
    <location>
        <begin position="340"/>
        <end position="394"/>
    </location>
</feature>
<dbReference type="SMART" id="SM00441">
    <property type="entry name" value="FF"/>
    <property type="match status" value="5"/>
</dbReference>
<feature type="region of interest" description="Disordered" evidence="2">
    <location>
        <begin position="257"/>
        <end position="277"/>
    </location>
</feature>
<dbReference type="InterPro" id="IPR001202">
    <property type="entry name" value="WW_dom"/>
</dbReference>
<dbReference type="PANTHER" id="PTHR11864">
    <property type="entry name" value="PRE-MRNA-PROCESSING PROTEIN PRP40"/>
    <property type="match status" value="1"/>
</dbReference>
<dbReference type="SUPFAM" id="SSF81698">
    <property type="entry name" value="FF domain"/>
    <property type="match status" value="5"/>
</dbReference>
<reference evidence="5 6" key="1">
    <citation type="submission" date="2024-06" db="EMBL/GenBank/DDBJ databases">
        <authorList>
            <person name="Kraege A."/>
            <person name="Thomma B."/>
        </authorList>
    </citation>
    <scope>NUCLEOTIDE SEQUENCE [LARGE SCALE GENOMIC DNA]</scope>
</reference>
<dbReference type="Pfam" id="PF01846">
    <property type="entry name" value="FF"/>
    <property type="match status" value="4"/>
</dbReference>
<dbReference type="SMART" id="SM00456">
    <property type="entry name" value="WW"/>
    <property type="match status" value="2"/>
</dbReference>
<evidence type="ECO:0000259" key="4">
    <source>
        <dbReference type="PROSITE" id="PS51676"/>
    </source>
</evidence>
<dbReference type="InterPro" id="IPR002713">
    <property type="entry name" value="FF_domain"/>
</dbReference>
<feature type="compositionally biased region" description="Low complexity" evidence="2">
    <location>
        <begin position="99"/>
        <end position="123"/>
    </location>
</feature>
<dbReference type="PROSITE" id="PS50020">
    <property type="entry name" value="WW_DOMAIN_2"/>
    <property type="match status" value="2"/>
</dbReference>
<feature type="domain" description="WW" evidence="3">
    <location>
        <begin position="226"/>
        <end position="259"/>
    </location>
</feature>
<dbReference type="Pfam" id="PF25432">
    <property type="entry name" value="FF_PRPF40A"/>
    <property type="match status" value="1"/>
</dbReference>
<feature type="coiled-coil region" evidence="1">
    <location>
        <begin position="667"/>
        <end position="694"/>
    </location>
</feature>
<name>A0ABP1FKB3_9CHLO</name>
<feature type="coiled-coil region" evidence="1">
    <location>
        <begin position="455"/>
        <end position="482"/>
    </location>
</feature>
<dbReference type="EMBL" id="CAXHTA020000003">
    <property type="protein sequence ID" value="CAL5220404.1"/>
    <property type="molecule type" value="Genomic_DNA"/>
</dbReference>
<feature type="region of interest" description="Disordered" evidence="2">
    <location>
        <begin position="736"/>
        <end position="856"/>
    </location>
</feature>
<feature type="compositionally biased region" description="Basic and acidic residues" evidence="2">
    <location>
        <begin position="737"/>
        <end position="755"/>
    </location>
</feature>
<organism evidence="5 6">
    <name type="scientific">Coccomyxa viridis</name>
    <dbReference type="NCBI Taxonomy" id="1274662"/>
    <lineage>
        <taxon>Eukaryota</taxon>
        <taxon>Viridiplantae</taxon>
        <taxon>Chlorophyta</taxon>
        <taxon>core chlorophytes</taxon>
        <taxon>Trebouxiophyceae</taxon>
        <taxon>Trebouxiophyceae incertae sedis</taxon>
        <taxon>Coccomyxaceae</taxon>
        <taxon>Coccomyxa</taxon>
    </lineage>
</organism>